<evidence type="ECO:0000256" key="3">
    <source>
        <dbReference type="ARBA" id="ARBA00023015"/>
    </source>
</evidence>
<comment type="similarity">
    <text evidence="1">Belongs to the baculoviridae LEF-11 family.</text>
</comment>
<dbReference type="EMBL" id="KT957089">
    <property type="protein sequence ID" value="AOT85571.1"/>
    <property type="molecule type" value="Genomic_DNA"/>
</dbReference>
<protein>
    <recommendedName>
        <fullName evidence="2">Late expression factor 11</fullName>
    </recommendedName>
</protein>
<evidence type="ECO:0000313" key="6">
    <source>
        <dbReference type="Proteomes" id="UP000502721"/>
    </source>
</evidence>
<dbReference type="GO" id="GO:0019058">
    <property type="term" value="P:viral life cycle"/>
    <property type="evidence" value="ECO:0007669"/>
    <property type="project" value="InterPro"/>
</dbReference>
<evidence type="ECO:0000256" key="4">
    <source>
        <dbReference type="ARBA" id="ARBA00023163"/>
    </source>
</evidence>
<name>A0A288QB60_9ABAC</name>
<keyword evidence="4" id="KW-0804">Transcription</keyword>
<keyword evidence="6" id="KW-1185">Reference proteome</keyword>
<evidence type="ECO:0000256" key="1">
    <source>
        <dbReference type="ARBA" id="ARBA00008271"/>
    </source>
</evidence>
<dbReference type="RefSeq" id="YP_010086715.1">
    <property type="nucleotide sequence ID" value="NC_055467.1"/>
</dbReference>
<evidence type="ECO:0000256" key="2">
    <source>
        <dbReference type="ARBA" id="ARBA00017118"/>
    </source>
</evidence>
<evidence type="ECO:0000313" key="5">
    <source>
        <dbReference type="EMBL" id="AOT85571.1"/>
    </source>
</evidence>
<organism evidence="5 6">
    <name type="scientific">Cyclophragma undans nucleopolyhedrovirus</name>
    <dbReference type="NCBI Taxonomy" id="1906244"/>
    <lineage>
        <taxon>Viruses</taxon>
        <taxon>Viruses incertae sedis</taxon>
        <taxon>Naldaviricetes</taxon>
        <taxon>Lefavirales</taxon>
        <taxon>Baculoviridae</taxon>
        <taxon>Alphabaculovirus</taxon>
        <taxon>Alphabaculovirus cycundantis</taxon>
    </lineage>
</organism>
<dbReference type="GeneID" id="65101933"/>
<reference evidence="5" key="1">
    <citation type="submission" date="2018-05" db="EMBL/GenBank/DDBJ databases">
        <title>Genome sequence and analysis of Cyclophragma undans nucleopolyhedrovirus: a distinct group I alphabaculovirus.</title>
        <authorList>
            <person name="Zhu Z."/>
            <person name="Yin F."/>
            <person name="Liu X."/>
            <person name="Hou D."/>
            <person name="Wang J."/>
            <person name="Zhang L."/>
            <person name="Arif B."/>
            <person name="Wang H."/>
            <person name="Deng F."/>
            <person name="Hu Z."/>
        </authorList>
    </citation>
    <scope>NUCLEOTIDE SEQUENCE [LARGE SCALE GENOMIC DNA]</scope>
    <source>
        <strain evidence="5">Whiov</strain>
    </source>
</reference>
<accession>A0A288QB60</accession>
<dbReference type="InterPro" id="IPR009429">
    <property type="entry name" value="Baculo_LEF-11"/>
</dbReference>
<keyword evidence="3" id="KW-0805">Transcription regulation</keyword>
<sequence>MNQNNSSSSSSSNISNEARCDHSGSCSGACLTRSELYALVRECINKRKCKMETLNIDAHMLDVSFEELNGYIRAKLSDATLITDKCSNRNVCSHQRRIKRILQIEKSLFEEYRLVVSSIYKQKKW</sequence>
<dbReference type="KEGG" id="vg:65101933"/>
<dbReference type="Pfam" id="PF06385">
    <property type="entry name" value="Baculo_LEF-11"/>
    <property type="match status" value="1"/>
</dbReference>
<dbReference type="Proteomes" id="UP000502721">
    <property type="component" value="Segment"/>
</dbReference>
<dbReference type="GO" id="GO:0006355">
    <property type="term" value="P:regulation of DNA-templated transcription"/>
    <property type="evidence" value="ECO:0007669"/>
    <property type="project" value="InterPro"/>
</dbReference>
<proteinExistence type="inferred from homology"/>